<accession>A0A4S4FWU5</accession>
<evidence type="ECO:0000313" key="1">
    <source>
        <dbReference type="EMBL" id="THG35034.1"/>
    </source>
</evidence>
<dbReference type="OrthoDB" id="9799036at2"/>
<reference evidence="1 2" key="1">
    <citation type="submission" date="2019-04" db="EMBL/GenBank/DDBJ databases">
        <authorList>
            <person name="Jiang L."/>
        </authorList>
    </citation>
    <scope>NUCLEOTIDE SEQUENCE [LARGE SCALE GENOMIC DNA]</scope>
    <source>
        <strain evidence="1 2">YIM 131861</strain>
    </source>
</reference>
<dbReference type="Gene3D" id="3.10.129.10">
    <property type="entry name" value="Hotdog Thioesterase"/>
    <property type="match status" value="1"/>
</dbReference>
<keyword evidence="2" id="KW-1185">Reference proteome</keyword>
<dbReference type="InterPro" id="IPR050563">
    <property type="entry name" value="4-hydroxybenzoyl-CoA_TE"/>
</dbReference>
<protein>
    <submittedName>
        <fullName evidence="1">Acyl-CoA thioesterase</fullName>
    </submittedName>
</protein>
<dbReference type="AlphaFoldDB" id="A0A4S4FWU5"/>
<dbReference type="SUPFAM" id="SSF54637">
    <property type="entry name" value="Thioesterase/thiol ester dehydrase-isomerase"/>
    <property type="match status" value="1"/>
</dbReference>
<dbReference type="PANTHER" id="PTHR31793">
    <property type="entry name" value="4-HYDROXYBENZOYL-COA THIOESTERASE FAMILY MEMBER"/>
    <property type="match status" value="1"/>
</dbReference>
<sequence length="163" mass="18175">MRLHVPIRLRWSDLDAYGHVNNAEMLRLLEEARIHAFWVTEDAVGGEPEQAVGASTAVLDGRPGASTLTLIARQEVEYLAQVPYLRQPLDIQLWIGRMGGASLEVSYEVRSPEGTEPVVLYARAATTLVLVDAASGRPRRINDRERAAWTPYLGEPVVFAKRR</sequence>
<dbReference type="PANTHER" id="PTHR31793:SF24">
    <property type="entry name" value="LONG-CHAIN ACYL-COA THIOESTERASE FADM"/>
    <property type="match status" value="1"/>
</dbReference>
<dbReference type="GO" id="GO:0047617">
    <property type="term" value="F:fatty acyl-CoA hydrolase activity"/>
    <property type="evidence" value="ECO:0007669"/>
    <property type="project" value="TreeGrafter"/>
</dbReference>
<proteinExistence type="predicted"/>
<dbReference type="RefSeq" id="WP_136422039.1">
    <property type="nucleotide sequence ID" value="NZ_SSSN01000003.1"/>
</dbReference>
<gene>
    <name evidence="1" type="ORF">E6C70_02865</name>
</gene>
<name>A0A4S4FWU5_9MICO</name>
<organism evidence="1 2">
    <name type="scientific">Orlajensenia flava</name>
    <dbReference type="NCBI Taxonomy" id="2565934"/>
    <lineage>
        <taxon>Bacteria</taxon>
        <taxon>Bacillati</taxon>
        <taxon>Actinomycetota</taxon>
        <taxon>Actinomycetes</taxon>
        <taxon>Micrococcales</taxon>
        <taxon>Microbacteriaceae</taxon>
        <taxon>Orlajensenia</taxon>
    </lineage>
</organism>
<dbReference type="EMBL" id="SSSN01000003">
    <property type="protein sequence ID" value="THG35034.1"/>
    <property type="molecule type" value="Genomic_DNA"/>
</dbReference>
<comment type="caution">
    <text evidence="1">The sequence shown here is derived from an EMBL/GenBank/DDBJ whole genome shotgun (WGS) entry which is preliminary data.</text>
</comment>
<dbReference type="Proteomes" id="UP000307380">
    <property type="component" value="Unassembled WGS sequence"/>
</dbReference>
<dbReference type="InterPro" id="IPR029069">
    <property type="entry name" value="HotDog_dom_sf"/>
</dbReference>
<dbReference type="Pfam" id="PF13279">
    <property type="entry name" value="4HBT_2"/>
    <property type="match status" value="1"/>
</dbReference>
<dbReference type="CDD" id="cd00586">
    <property type="entry name" value="4HBT"/>
    <property type="match status" value="1"/>
</dbReference>
<evidence type="ECO:0000313" key="2">
    <source>
        <dbReference type="Proteomes" id="UP000307380"/>
    </source>
</evidence>